<sequence>MGTKRHKVKESGKQAQRHKSERESAKDKKKGTEVKGEMKEKRVNWKKKERKNKDHCYGRPHYVSGANRRVPRGTSESDTRSKTHNNPEEEGCGGARKWEEKTWKTQKQEDGENGIPDTEDTDASGETETADIAMTEESGEESEEVKRARETDFPAEVAPTNRNAETNRHVLGGTWLMQVRAYLQNPCTYFRSGKEGDGGRSLK</sequence>
<reference evidence="2" key="1">
    <citation type="journal article" date="2022" name="bioRxiv">
        <title>Sequencing and chromosome-scale assembly of the giantPleurodeles waltlgenome.</title>
        <authorList>
            <person name="Brown T."/>
            <person name="Elewa A."/>
            <person name="Iarovenko S."/>
            <person name="Subramanian E."/>
            <person name="Araus A.J."/>
            <person name="Petzold A."/>
            <person name="Susuki M."/>
            <person name="Suzuki K.-i.T."/>
            <person name="Hayashi T."/>
            <person name="Toyoda A."/>
            <person name="Oliveira C."/>
            <person name="Osipova E."/>
            <person name="Leigh N.D."/>
            <person name="Simon A."/>
            <person name="Yun M.H."/>
        </authorList>
    </citation>
    <scope>NUCLEOTIDE SEQUENCE</scope>
    <source>
        <strain evidence="2">20211129_DDA</strain>
        <tissue evidence="2">Liver</tissue>
    </source>
</reference>
<feature type="compositionally biased region" description="Basic and acidic residues" evidence="1">
    <location>
        <begin position="96"/>
        <end position="110"/>
    </location>
</feature>
<evidence type="ECO:0000313" key="3">
    <source>
        <dbReference type="Proteomes" id="UP001066276"/>
    </source>
</evidence>
<dbReference type="EMBL" id="JANPWB010000010">
    <property type="protein sequence ID" value="KAJ1135314.1"/>
    <property type="molecule type" value="Genomic_DNA"/>
</dbReference>
<evidence type="ECO:0000256" key="1">
    <source>
        <dbReference type="SAM" id="MobiDB-lite"/>
    </source>
</evidence>
<protein>
    <submittedName>
        <fullName evidence="2">Uncharacterized protein</fullName>
    </submittedName>
</protein>
<comment type="caution">
    <text evidence="2">The sequence shown here is derived from an EMBL/GenBank/DDBJ whole genome shotgun (WGS) entry which is preliminary data.</text>
</comment>
<dbReference type="AlphaFoldDB" id="A0AAV7Q4X9"/>
<name>A0AAV7Q4X9_PLEWA</name>
<feature type="compositionally biased region" description="Acidic residues" evidence="1">
    <location>
        <begin position="117"/>
        <end position="129"/>
    </location>
</feature>
<organism evidence="2 3">
    <name type="scientific">Pleurodeles waltl</name>
    <name type="common">Iberian ribbed newt</name>
    <dbReference type="NCBI Taxonomy" id="8319"/>
    <lineage>
        <taxon>Eukaryota</taxon>
        <taxon>Metazoa</taxon>
        <taxon>Chordata</taxon>
        <taxon>Craniata</taxon>
        <taxon>Vertebrata</taxon>
        <taxon>Euteleostomi</taxon>
        <taxon>Amphibia</taxon>
        <taxon>Batrachia</taxon>
        <taxon>Caudata</taxon>
        <taxon>Salamandroidea</taxon>
        <taxon>Salamandridae</taxon>
        <taxon>Pleurodelinae</taxon>
        <taxon>Pleurodeles</taxon>
    </lineage>
</organism>
<feature type="compositionally biased region" description="Basic and acidic residues" evidence="1">
    <location>
        <begin position="75"/>
        <end position="87"/>
    </location>
</feature>
<dbReference type="Proteomes" id="UP001066276">
    <property type="component" value="Chromosome 6"/>
</dbReference>
<evidence type="ECO:0000313" key="2">
    <source>
        <dbReference type="EMBL" id="KAJ1135314.1"/>
    </source>
</evidence>
<accession>A0AAV7Q4X9</accession>
<keyword evidence="3" id="KW-1185">Reference proteome</keyword>
<proteinExistence type="predicted"/>
<feature type="region of interest" description="Disordered" evidence="1">
    <location>
        <begin position="1"/>
        <end position="165"/>
    </location>
</feature>
<feature type="compositionally biased region" description="Basic and acidic residues" evidence="1">
    <location>
        <begin position="18"/>
        <end position="43"/>
    </location>
</feature>
<gene>
    <name evidence="2" type="ORF">NDU88_001754</name>
</gene>